<feature type="domain" description="MobA-like NTP transferase" evidence="1">
    <location>
        <begin position="8"/>
        <end position="204"/>
    </location>
</feature>
<dbReference type="RefSeq" id="WP_310537889.1">
    <property type="nucleotide sequence ID" value="NZ_BAAAOC010000004.1"/>
</dbReference>
<dbReference type="PANTHER" id="PTHR43777:SF1">
    <property type="entry name" value="MOLYBDENUM COFACTOR CYTIDYLYLTRANSFERASE"/>
    <property type="match status" value="1"/>
</dbReference>
<dbReference type="GO" id="GO:0016740">
    <property type="term" value="F:transferase activity"/>
    <property type="evidence" value="ECO:0007669"/>
    <property type="project" value="UniProtKB-KW"/>
</dbReference>
<organism evidence="2 3">
    <name type="scientific">Nesterenkonia flava</name>
    <dbReference type="NCBI Taxonomy" id="469799"/>
    <lineage>
        <taxon>Bacteria</taxon>
        <taxon>Bacillati</taxon>
        <taxon>Actinomycetota</taxon>
        <taxon>Actinomycetes</taxon>
        <taxon>Micrococcales</taxon>
        <taxon>Micrococcaceae</taxon>
        <taxon>Nesterenkonia</taxon>
    </lineage>
</organism>
<dbReference type="Gene3D" id="3.90.550.10">
    <property type="entry name" value="Spore Coat Polysaccharide Biosynthesis Protein SpsA, Chain A"/>
    <property type="match status" value="1"/>
</dbReference>
<dbReference type="EMBL" id="JAVKGT010000027">
    <property type="protein sequence ID" value="MDR5712515.1"/>
    <property type="molecule type" value="Genomic_DNA"/>
</dbReference>
<dbReference type="SUPFAM" id="SSF53448">
    <property type="entry name" value="Nucleotide-diphospho-sugar transferases"/>
    <property type="match status" value="1"/>
</dbReference>
<protein>
    <submittedName>
        <fullName evidence="2">NTP transferase domain-containing protein</fullName>
    </submittedName>
</protein>
<gene>
    <name evidence="2" type="ORF">RH857_10280</name>
</gene>
<dbReference type="PANTHER" id="PTHR43777">
    <property type="entry name" value="MOLYBDENUM COFACTOR CYTIDYLYLTRANSFERASE"/>
    <property type="match status" value="1"/>
</dbReference>
<comment type="caution">
    <text evidence="2">The sequence shown here is derived from an EMBL/GenBank/DDBJ whole genome shotgun (WGS) entry which is preliminary data.</text>
</comment>
<reference evidence="3" key="1">
    <citation type="submission" date="2023-07" db="EMBL/GenBank/DDBJ databases">
        <title>Description of three actinobacteria isolated from air of manufacturing shop in a pharmaceutical factory.</title>
        <authorList>
            <person name="Zhang D.-F."/>
        </authorList>
    </citation>
    <scope>NUCLEOTIDE SEQUENCE [LARGE SCALE GENOMIC DNA]</scope>
    <source>
        <strain evidence="3">CCTCC AB 207010</strain>
    </source>
</reference>
<accession>A0ABU1FVK7</accession>
<keyword evidence="3" id="KW-1185">Reference proteome</keyword>
<evidence type="ECO:0000313" key="2">
    <source>
        <dbReference type="EMBL" id="MDR5712515.1"/>
    </source>
</evidence>
<dbReference type="Proteomes" id="UP001260872">
    <property type="component" value="Unassembled WGS sequence"/>
</dbReference>
<name>A0ABU1FVK7_9MICC</name>
<dbReference type="InterPro" id="IPR029044">
    <property type="entry name" value="Nucleotide-diphossugar_trans"/>
</dbReference>
<dbReference type="Pfam" id="PF12804">
    <property type="entry name" value="NTP_transf_3"/>
    <property type="match status" value="1"/>
</dbReference>
<evidence type="ECO:0000313" key="3">
    <source>
        <dbReference type="Proteomes" id="UP001260872"/>
    </source>
</evidence>
<evidence type="ECO:0000259" key="1">
    <source>
        <dbReference type="Pfam" id="PF12804"/>
    </source>
</evidence>
<proteinExistence type="predicted"/>
<keyword evidence="2" id="KW-0808">Transferase</keyword>
<dbReference type="InterPro" id="IPR025877">
    <property type="entry name" value="MobA-like_NTP_Trfase"/>
</dbReference>
<sequence length="252" mass="25975">MSNRVVTVVLAAGAGKRLADSARAAGIAAPRHPRGKALLQVGGRSLALRAVQTARAAGTCPLLVLGHRADEVSAALAIEAARRGIAPLRQDHIVTAAQWSTGLSASFRAGVQQAACLGAREVAVLLADQPGISSQALRRVLQAHMGASRTGLRASARGPDQPSITRGVIEKTPTHPVVFEVKDALRAAGAAVGDSGARAYLRENAARVAPVDISDCAQIIDVDTLDDLRRYTGEITVAYSSELASSLAGQAS</sequence>